<dbReference type="EMBL" id="LAZR01010424">
    <property type="protein sequence ID" value="KKM67013.1"/>
    <property type="molecule type" value="Genomic_DNA"/>
</dbReference>
<comment type="caution">
    <text evidence="2">The sequence shown here is derived from an EMBL/GenBank/DDBJ whole genome shotgun (WGS) entry which is preliminary data.</text>
</comment>
<reference evidence="2" key="1">
    <citation type="journal article" date="2015" name="Nature">
        <title>Complex archaea that bridge the gap between prokaryotes and eukaryotes.</title>
        <authorList>
            <person name="Spang A."/>
            <person name="Saw J.H."/>
            <person name="Jorgensen S.L."/>
            <person name="Zaremba-Niedzwiedzka K."/>
            <person name="Martijn J."/>
            <person name="Lind A.E."/>
            <person name="van Eijk R."/>
            <person name="Schleper C."/>
            <person name="Guy L."/>
            <person name="Ettema T.J."/>
        </authorList>
    </citation>
    <scope>NUCLEOTIDE SEQUENCE</scope>
</reference>
<dbReference type="AlphaFoldDB" id="A0A0F9JBT5"/>
<protein>
    <recommendedName>
        <fullName evidence="1">DUF551 domain-containing protein</fullName>
    </recommendedName>
</protein>
<feature type="domain" description="DUF551" evidence="1">
    <location>
        <begin position="2"/>
        <end position="80"/>
    </location>
</feature>
<evidence type="ECO:0000313" key="2">
    <source>
        <dbReference type="EMBL" id="KKM67013.1"/>
    </source>
</evidence>
<name>A0A0F9JBT5_9ZZZZ</name>
<sequence length="84" mass="10331">MKWISVNTRKPKLGQKCYCYYVMTRHDGTVLKDTRLLYYLKLRWDNRRHIFADRNEIWHDMGMGEADWPVTHWMPEPKYPTNAR</sequence>
<dbReference type="Pfam" id="PF04448">
    <property type="entry name" value="DUF551"/>
    <property type="match status" value="1"/>
</dbReference>
<accession>A0A0F9JBT5</accession>
<organism evidence="2">
    <name type="scientific">marine sediment metagenome</name>
    <dbReference type="NCBI Taxonomy" id="412755"/>
    <lineage>
        <taxon>unclassified sequences</taxon>
        <taxon>metagenomes</taxon>
        <taxon>ecological metagenomes</taxon>
    </lineage>
</organism>
<gene>
    <name evidence="2" type="ORF">LCGC14_1475290</name>
</gene>
<dbReference type="InterPro" id="IPR007539">
    <property type="entry name" value="DUF551"/>
</dbReference>
<proteinExistence type="predicted"/>
<evidence type="ECO:0000259" key="1">
    <source>
        <dbReference type="Pfam" id="PF04448"/>
    </source>
</evidence>